<evidence type="ECO:0000256" key="9">
    <source>
        <dbReference type="ARBA" id="ARBA00023134"/>
    </source>
</evidence>
<feature type="domain" description="Phosphoribosyltransferase" evidence="16">
    <location>
        <begin position="11"/>
        <end position="212"/>
    </location>
</feature>
<dbReference type="Proteomes" id="UP000316798">
    <property type="component" value="Chromosome"/>
</dbReference>
<dbReference type="EC" id="2.4.2.9" evidence="3 15"/>
<dbReference type="OrthoDB" id="9781675at2"/>
<dbReference type="InterPro" id="IPR000836">
    <property type="entry name" value="PRTase_dom"/>
</dbReference>
<proteinExistence type="inferred from homology"/>
<dbReference type="GO" id="GO:0044206">
    <property type="term" value="P:UMP salvage"/>
    <property type="evidence" value="ECO:0007669"/>
    <property type="project" value="UniProtKB-UniRule"/>
</dbReference>
<dbReference type="GO" id="GO:0000287">
    <property type="term" value="F:magnesium ion binding"/>
    <property type="evidence" value="ECO:0007669"/>
    <property type="project" value="UniProtKB-UniRule"/>
</dbReference>
<comment type="catalytic activity">
    <reaction evidence="11 15">
        <text>UMP + diphosphate = 5-phospho-alpha-D-ribose 1-diphosphate + uracil</text>
        <dbReference type="Rhea" id="RHEA:13017"/>
        <dbReference type="ChEBI" id="CHEBI:17568"/>
        <dbReference type="ChEBI" id="CHEBI:33019"/>
        <dbReference type="ChEBI" id="CHEBI:57865"/>
        <dbReference type="ChEBI" id="CHEBI:58017"/>
        <dbReference type="EC" id="2.4.2.9"/>
    </reaction>
</comment>
<dbReference type="Gene3D" id="3.40.50.2020">
    <property type="match status" value="1"/>
</dbReference>
<organism evidence="17 18">
    <name type="scientific">Rhodoferax sediminis</name>
    <dbReference type="NCBI Taxonomy" id="2509614"/>
    <lineage>
        <taxon>Bacteria</taxon>
        <taxon>Pseudomonadati</taxon>
        <taxon>Pseudomonadota</taxon>
        <taxon>Betaproteobacteria</taxon>
        <taxon>Burkholderiales</taxon>
        <taxon>Comamonadaceae</taxon>
        <taxon>Rhodoferax</taxon>
    </lineage>
</organism>
<name>A0A515DBF0_9BURK</name>
<dbReference type="PANTHER" id="PTHR32315:SF4">
    <property type="entry name" value="URACIL PHOSPHORIBOSYLTRANSFERASE, CHLOROPLASTIC"/>
    <property type="match status" value="1"/>
</dbReference>
<evidence type="ECO:0000256" key="6">
    <source>
        <dbReference type="ARBA" id="ARBA00022679"/>
    </source>
</evidence>
<dbReference type="AlphaFoldDB" id="A0A515DBF0"/>
<evidence type="ECO:0000313" key="17">
    <source>
        <dbReference type="EMBL" id="QDL37715.1"/>
    </source>
</evidence>
<evidence type="ECO:0000256" key="3">
    <source>
        <dbReference type="ARBA" id="ARBA00011894"/>
    </source>
</evidence>
<gene>
    <name evidence="15" type="primary">upp</name>
    <name evidence="17" type="ORF">EUB48_10880</name>
</gene>
<dbReference type="CDD" id="cd06223">
    <property type="entry name" value="PRTases_typeI"/>
    <property type="match status" value="1"/>
</dbReference>
<dbReference type="UniPathway" id="UPA00574">
    <property type="reaction ID" value="UER00636"/>
</dbReference>
<evidence type="ECO:0000256" key="8">
    <source>
        <dbReference type="ARBA" id="ARBA00022842"/>
    </source>
</evidence>
<comment type="cofactor">
    <cofactor evidence="15">
        <name>Mg(2+)</name>
        <dbReference type="ChEBI" id="CHEBI:18420"/>
    </cofactor>
    <text evidence="15">Binds 1 Mg(2+) ion per subunit. The magnesium is bound as Mg-PRPP.</text>
</comment>
<evidence type="ECO:0000256" key="10">
    <source>
        <dbReference type="ARBA" id="ARBA00031082"/>
    </source>
</evidence>
<dbReference type="GO" id="GO:0004845">
    <property type="term" value="F:uracil phosphoribosyltransferase activity"/>
    <property type="evidence" value="ECO:0007669"/>
    <property type="project" value="UniProtKB-UniRule"/>
</dbReference>
<evidence type="ECO:0000313" key="18">
    <source>
        <dbReference type="Proteomes" id="UP000316798"/>
    </source>
</evidence>
<dbReference type="NCBIfam" id="NF001097">
    <property type="entry name" value="PRK00129.1"/>
    <property type="match status" value="1"/>
</dbReference>
<keyword evidence="5 15" id="KW-0328">Glycosyltransferase</keyword>
<dbReference type="GO" id="GO:0005525">
    <property type="term" value="F:GTP binding"/>
    <property type="evidence" value="ECO:0007669"/>
    <property type="project" value="UniProtKB-KW"/>
</dbReference>
<dbReference type="FunFam" id="3.40.50.2020:FF:000003">
    <property type="entry name" value="Uracil phosphoribosyltransferase"/>
    <property type="match status" value="1"/>
</dbReference>
<comment type="function">
    <text evidence="12 15">Catalyzes the conversion of uracil and 5-phospho-alpha-D-ribose 1-diphosphate (PRPP) to UMP and diphosphate.</text>
</comment>
<dbReference type="NCBIfam" id="TIGR01091">
    <property type="entry name" value="upp"/>
    <property type="match status" value="1"/>
</dbReference>
<keyword evidence="7 15" id="KW-0547">Nucleotide-binding</keyword>
<dbReference type="KEGG" id="rhf:EUB48_10880"/>
<keyword evidence="9 15" id="KW-0342">GTP-binding</keyword>
<dbReference type="PANTHER" id="PTHR32315">
    <property type="entry name" value="ADENINE PHOSPHORIBOSYLTRANSFERASE"/>
    <property type="match status" value="1"/>
</dbReference>
<dbReference type="EMBL" id="CP035503">
    <property type="protein sequence ID" value="QDL37715.1"/>
    <property type="molecule type" value="Genomic_DNA"/>
</dbReference>
<evidence type="ECO:0000256" key="1">
    <source>
        <dbReference type="ARBA" id="ARBA00005180"/>
    </source>
</evidence>
<dbReference type="GO" id="GO:0006223">
    <property type="term" value="P:uracil salvage"/>
    <property type="evidence" value="ECO:0007669"/>
    <property type="project" value="InterPro"/>
</dbReference>
<dbReference type="InterPro" id="IPR029057">
    <property type="entry name" value="PRTase-like"/>
</dbReference>
<protein>
    <recommendedName>
        <fullName evidence="13 15">Uracil phosphoribosyltransferase</fullName>
        <ecNumber evidence="3 15">2.4.2.9</ecNumber>
    </recommendedName>
    <alternativeName>
        <fullName evidence="10 15">UMP pyrophosphorylase</fullName>
    </alternativeName>
    <alternativeName>
        <fullName evidence="14 15">UPRTase</fullName>
    </alternativeName>
</protein>
<evidence type="ECO:0000256" key="7">
    <source>
        <dbReference type="ARBA" id="ARBA00022741"/>
    </source>
</evidence>
<feature type="binding site" evidence="15">
    <location>
        <position position="108"/>
    </location>
    <ligand>
        <name>5-phospho-alpha-D-ribose 1-diphosphate</name>
        <dbReference type="ChEBI" id="CHEBI:58017"/>
    </ligand>
</feature>
<comment type="similarity">
    <text evidence="2 15">Belongs to the UPRTase family.</text>
</comment>
<feature type="binding site" evidence="15">
    <location>
        <begin position="203"/>
        <end position="205"/>
    </location>
    <ligand>
        <name>uracil</name>
        <dbReference type="ChEBI" id="CHEBI:17568"/>
    </ligand>
</feature>
<keyword evidence="6 15" id="KW-0808">Transferase</keyword>
<evidence type="ECO:0000256" key="15">
    <source>
        <dbReference type="HAMAP-Rule" id="MF_01218"/>
    </source>
</evidence>
<keyword evidence="8 15" id="KW-0460">Magnesium</keyword>
<dbReference type="GO" id="GO:0005737">
    <property type="term" value="C:cytoplasm"/>
    <property type="evidence" value="ECO:0007669"/>
    <property type="project" value="UniProtKB-ARBA"/>
</dbReference>
<accession>A0A515DBF0</accession>
<dbReference type="InterPro" id="IPR005765">
    <property type="entry name" value="UPRT"/>
</dbReference>
<keyword evidence="18" id="KW-1185">Reference proteome</keyword>
<feature type="binding site" evidence="15">
    <location>
        <position position="204"/>
    </location>
    <ligand>
        <name>5-phospho-alpha-D-ribose 1-diphosphate</name>
        <dbReference type="ChEBI" id="CHEBI:58017"/>
    </ligand>
</feature>
<feature type="binding site" evidence="15">
    <location>
        <position position="198"/>
    </location>
    <ligand>
        <name>uracil</name>
        <dbReference type="ChEBI" id="CHEBI:17568"/>
    </ligand>
</feature>
<dbReference type="InterPro" id="IPR034332">
    <property type="entry name" value="Upp_B"/>
</dbReference>
<evidence type="ECO:0000256" key="4">
    <source>
        <dbReference type="ARBA" id="ARBA00022533"/>
    </source>
</evidence>
<evidence type="ECO:0000259" key="16">
    <source>
        <dbReference type="Pfam" id="PF14681"/>
    </source>
</evidence>
<keyword evidence="4 15" id="KW-0021">Allosteric enzyme</keyword>
<reference evidence="17 18" key="1">
    <citation type="submission" date="2019-01" db="EMBL/GenBank/DDBJ databases">
        <title>Genomic insights into a novel species Rhodoferax sp.</title>
        <authorList>
            <person name="Jin L."/>
        </authorList>
    </citation>
    <scope>NUCLEOTIDE SEQUENCE [LARGE SCALE GENOMIC DNA]</scope>
    <source>
        <strain evidence="17 18">CHu59-6-5</strain>
    </source>
</reference>
<evidence type="ECO:0000256" key="11">
    <source>
        <dbReference type="ARBA" id="ARBA00052919"/>
    </source>
</evidence>
<comment type="activity regulation">
    <text evidence="15">Allosterically activated by GTP.</text>
</comment>
<dbReference type="SUPFAM" id="SSF53271">
    <property type="entry name" value="PRTase-like"/>
    <property type="match status" value="1"/>
</dbReference>
<sequence>MTTLPANVHLIDHPLVQHKLTLMRKKEASTNTFRRLLGEISSLMAYEVTRDMPMQDVQIETPLETMTARVIDGKKLVFVSILRAGNGILEGMLNVVPGARVGHVGLYRDPKTLTAVEYYFKMPQDMQERDIVIVDPMLATGNSAIAAVERLKELNPKSIKFVCLLTCPEGIAALHRAHPDVPIYTAAIDRQLNEHGYILPGLGDAGDRIFGTK</sequence>
<dbReference type="Pfam" id="PF14681">
    <property type="entry name" value="UPRTase"/>
    <property type="match status" value="1"/>
</dbReference>
<dbReference type="InterPro" id="IPR050054">
    <property type="entry name" value="UPRTase/APRTase"/>
</dbReference>
<evidence type="ECO:0000256" key="5">
    <source>
        <dbReference type="ARBA" id="ARBA00022676"/>
    </source>
</evidence>
<evidence type="ECO:0000256" key="2">
    <source>
        <dbReference type="ARBA" id="ARBA00009516"/>
    </source>
</evidence>
<evidence type="ECO:0000256" key="12">
    <source>
        <dbReference type="ARBA" id="ARBA00056901"/>
    </source>
</evidence>
<feature type="binding site" evidence="15">
    <location>
        <begin position="135"/>
        <end position="143"/>
    </location>
    <ligand>
        <name>5-phospho-alpha-D-ribose 1-diphosphate</name>
        <dbReference type="ChEBI" id="CHEBI:58017"/>
    </ligand>
</feature>
<dbReference type="RefSeq" id="WP_142819058.1">
    <property type="nucleotide sequence ID" value="NZ_CP035503.1"/>
</dbReference>
<evidence type="ECO:0000256" key="14">
    <source>
        <dbReference type="ARBA" id="ARBA00079807"/>
    </source>
</evidence>
<comment type="pathway">
    <text evidence="1 15">Pyrimidine metabolism; UMP biosynthesis via salvage pathway; UMP from uracil: step 1/1.</text>
</comment>
<feature type="binding site" evidence="15">
    <location>
        <position position="83"/>
    </location>
    <ligand>
        <name>5-phospho-alpha-D-ribose 1-diphosphate</name>
        <dbReference type="ChEBI" id="CHEBI:58017"/>
    </ligand>
</feature>
<dbReference type="HAMAP" id="MF_01218_B">
    <property type="entry name" value="Upp_B"/>
    <property type="match status" value="1"/>
</dbReference>
<evidence type="ECO:0000256" key="13">
    <source>
        <dbReference type="ARBA" id="ARBA00072146"/>
    </source>
</evidence>